<comment type="caution">
    <text evidence="4">The sequence shown here is derived from an EMBL/GenBank/DDBJ whole genome shotgun (WGS) entry which is preliminary data.</text>
</comment>
<dbReference type="InterPro" id="IPR036291">
    <property type="entry name" value="NAD(P)-bd_dom_sf"/>
</dbReference>
<gene>
    <name evidence="4" type="ORF">LX83_003310</name>
</gene>
<dbReference type="Gene3D" id="3.40.50.720">
    <property type="entry name" value="NAD(P)-binding Rossmann-like Domain"/>
    <property type="match status" value="1"/>
</dbReference>
<evidence type="ECO:0000256" key="1">
    <source>
        <dbReference type="ARBA" id="ARBA00023002"/>
    </source>
</evidence>
<dbReference type="EMBL" id="JAMTCK010000007">
    <property type="protein sequence ID" value="MCP2166442.1"/>
    <property type="molecule type" value="Genomic_DNA"/>
</dbReference>
<keyword evidence="1" id="KW-0560">Oxidoreductase</keyword>
<dbReference type="InterPro" id="IPR055170">
    <property type="entry name" value="GFO_IDH_MocA-like_dom"/>
</dbReference>
<dbReference type="AlphaFoldDB" id="A0AAE3GDV3"/>
<sequence>MGAVSVVLVGAHGHGRAHLRNIRRLVRQGGARLAGVCDLVAVPADDLAGLGEPVQSSDLDELLERTRPDVAVIATPIQTHADLAVRALSAGAHVLLEKPPAPRLTEFERISAAAAETGRACQIGFQSLGSHAVPAVRALLAEGAVGRVRGIGVAGAWPRDEAYFRRSAWSGRRRIGEVDVVDGALTNPFAHAVATALAVDGSERRGEVGRIELELFHANPIESDDTSCLRLRTSRGTVLTVAVSLCAPHREEPYLVVHGDAGRITFWYTLDKVTVHRAGAAGHTTTHARTDLLENLIDHVRTGRDLLVPPERTGAFMEILDAVRTAPDPLSIPDSEQLVGPSRIDAYGAADGVPHRVLPGIHQLVAASAERLALFSELDVPWARPNARSAAPADLSTRPQEAR</sequence>
<dbReference type="Proteomes" id="UP001206128">
    <property type="component" value="Unassembled WGS sequence"/>
</dbReference>
<dbReference type="GO" id="GO:0016491">
    <property type="term" value="F:oxidoreductase activity"/>
    <property type="evidence" value="ECO:0007669"/>
    <property type="project" value="UniProtKB-KW"/>
</dbReference>
<name>A0AAE3GDV3_9PSEU</name>
<dbReference type="PANTHER" id="PTHR43818">
    <property type="entry name" value="BCDNA.GH03377"/>
    <property type="match status" value="1"/>
</dbReference>
<dbReference type="SUPFAM" id="SSF55347">
    <property type="entry name" value="Glyceraldehyde-3-phosphate dehydrogenase-like, C-terminal domain"/>
    <property type="match status" value="1"/>
</dbReference>
<dbReference type="InterPro" id="IPR050463">
    <property type="entry name" value="Gfo/Idh/MocA_oxidrdct_glycsds"/>
</dbReference>
<dbReference type="PANTHER" id="PTHR43818:SF11">
    <property type="entry name" value="BCDNA.GH03377"/>
    <property type="match status" value="1"/>
</dbReference>
<dbReference type="RefSeq" id="WP_253772320.1">
    <property type="nucleotide sequence ID" value="NZ_JAMTCK010000007.1"/>
</dbReference>
<evidence type="ECO:0000313" key="4">
    <source>
        <dbReference type="EMBL" id="MCP2166442.1"/>
    </source>
</evidence>
<feature type="domain" description="Gfo/Idh/MocA-like oxidoreductase N-terminal" evidence="2">
    <location>
        <begin position="5"/>
        <end position="125"/>
    </location>
</feature>
<organism evidence="4 5">
    <name type="scientific">Goodfellowiella coeruleoviolacea</name>
    <dbReference type="NCBI Taxonomy" id="334858"/>
    <lineage>
        <taxon>Bacteria</taxon>
        <taxon>Bacillati</taxon>
        <taxon>Actinomycetota</taxon>
        <taxon>Actinomycetes</taxon>
        <taxon>Pseudonocardiales</taxon>
        <taxon>Pseudonocardiaceae</taxon>
        <taxon>Goodfellowiella</taxon>
    </lineage>
</organism>
<feature type="domain" description="GFO/IDH/MocA-like oxidoreductase" evidence="3">
    <location>
        <begin position="135"/>
        <end position="264"/>
    </location>
</feature>
<dbReference type="Pfam" id="PF22725">
    <property type="entry name" value="GFO_IDH_MocA_C3"/>
    <property type="match status" value="1"/>
</dbReference>
<proteinExistence type="predicted"/>
<dbReference type="Gene3D" id="3.30.360.10">
    <property type="entry name" value="Dihydrodipicolinate Reductase, domain 2"/>
    <property type="match status" value="1"/>
</dbReference>
<keyword evidence="5" id="KW-1185">Reference proteome</keyword>
<accession>A0AAE3GDV3</accession>
<evidence type="ECO:0000313" key="5">
    <source>
        <dbReference type="Proteomes" id="UP001206128"/>
    </source>
</evidence>
<dbReference type="InterPro" id="IPR000683">
    <property type="entry name" value="Gfo/Idh/MocA-like_OxRdtase_N"/>
</dbReference>
<evidence type="ECO:0000259" key="2">
    <source>
        <dbReference type="Pfam" id="PF01408"/>
    </source>
</evidence>
<dbReference type="Pfam" id="PF01408">
    <property type="entry name" value="GFO_IDH_MocA"/>
    <property type="match status" value="1"/>
</dbReference>
<evidence type="ECO:0000259" key="3">
    <source>
        <dbReference type="Pfam" id="PF22725"/>
    </source>
</evidence>
<reference evidence="4" key="1">
    <citation type="submission" date="2022-06" db="EMBL/GenBank/DDBJ databases">
        <title>Genomic Encyclopedia of Archaeal and Bacterial Type Strains, Phase II (KMG-II): from individual species to whole genera.</title>
        <authorList>
            <person name="Goeker M."/>
        </authorList>
    </citation>
    <scope>NUCLEOTIDE SEQUENCE</scope>
    <source>
        <strain evidence="4">DSM 43935</strain>
    </source>
</reference>
<protein>
    <submittedName>
        <fullName evidence="4">Dehydrogenase</fullName>
    </submittedName>
</protein>
<dbReference type="GO" id="GO:0000166">
    <property type="term" value="F:nucleotide binding"/>
    <property type="evidence" value="ECO:0007669"/>
    <property type="project" value="InterPro"/>
</dbReference>
<dbReference type="SUPFAM" id="SSF51735">
    <property type="entry name" value="NAD(P)-binding Rossmann-fold domains"/>
    <property type="match status" value="1"/>
</dbReference>